<dbReference type="Pfam" id="PF00484">
    <property type="entry name" value="Pro_CA"/>
    <property type="match status" value="1"/>
</dbReference>
<name>A0ABP5GN39_9ACTN</name>
<dbReference type="PANTHER" id="PTHR43175">
    <property type="entry name" value="CARBONIC ANHYDRASE"/>
    <property type="match status" value="1"/>
</dbReference>
<dbReference type="Gene3D" id="3.40.1050.10">
    <property type="entry name" value="Carbonic anhydrase"/>
    <property type="match status" value="1"/>
</dbReference>
<evidence type="ECO:0000256" key="7">
    <source>
        <dbReference type="ARBA" id="ARBA00048348"/>
    </source>
</evidence>
<evidence type="ECO:0000256" key="6">
    <source>
        <dbReference type="ARBA" id="ARBA00024993"/>
    </source>
</evidence>
<dbReference type="CDD" id="cd03379">
    <property type="entry name" value="beta_CA_cladeD"/>
    <property type="match status" value="1"/>
</dbReference>
<sequence length="189" mass="19864">MTASGDASVGTLTPRPSHMAPLLVRNQAFARDHGPRPLAPPAAELVVVTCLDHRVDPAVVLGLRLGDAPVLRNAGGRVTPAVVDDLAYLGFLARRVFQLEGPLFEVAIIHHTQCGTGFLADEDFRREAAAATGVPAEDLAASQVADPYETVRADVDRLRASPRLPSGVGVSGHVYDVETGLVAMVTTAD</sequence>
<dbReference type="RefSeq" id="WP_344669738.1">
    <property type="nucleotide sequence ID" value="NZ_BAAAQN010000050.1"/>
</dbReference>
<dbReference type="EMBL" id="BAAAQN010000050">
    <property type="protein sequence ID" value="GAA2051090.1"/>
    <property type="molecule type" value="Genomic_DNA"/>
</dbReference>
<dbReference type="SMART" id="SM00947">
    <property type="entry name" value="Pro_CA"/>
    <property type="match status" value="1"/>
</dbReference>
<evidence type="ECO:0000256" key="3">
    <source>
        <dbReference type="ARBA" id="ARBA00012925"/>
    </source>
</evidence>
<gene>
    <name evidence="8" type="ORF">GCM10009839_67400</name>
</gene>
<evidence type="ECO:0000256" key="1">
    <source>
        <dbReference type="ARBA" id="ARBA00001947"/>
    </source>
</evidence>
<evidence type="ECO:0000313" key="9">
    <source>
        <dbReference type="Proteomes" id="UP001500751"/>
    </source>
</evidence>
<comment type="cofactor">
    <cofactor evidence="1">
        <name>Zn(2+)</name>
        <dbReference type="ChEBI" id="CHEBI:29105"/>
    </cofactor>
</comment>
<keyword evidence="9" id="KW-1185">Reference proteome</keyword>
<keyword evidence="4" id="KW-0479">Metal-binding</keyword>
<dbReference type="Proteomes" id="UP001500751">
    <property type="component" value="Unassembled WGS sequence"/>
</dbReference>
<comment type="catalytic activity">
    <reaction evidence="7">
        <text>hydrogencarbonate + H(+) = CO2 + H2O</text>
        <dbReference type="Rhea" id="RHEA:10748"/>
        <dbReference type="ChEBI" id="CHEBI:15377"/>
        <dbReference type="ChEBI" id="CHEBI:15378"/>
        <dbReference type="ChEBI" id="CHEBI:16526"/>
        <dbReference type="ChEBI" id="CHEBI:17544"/>
        <dbReference type="EC" id="4.2.1.1"/>
    </reaction>
</comment>
<protein>
    <recommendedName>
        <fullName evidence="3">carbonic anhydrase</fullName>
        <ecNumber evidence="3">4.2.1.1</ecNumber>
    </recommendedName>
</protein>
<dbReference type="SUPFAM" id="SSF53056">
    <property type="entry name" value="beta-carbonic anhydrase, cab"/>
    <property type="match status" value="1"/>
</dbReference>
<dbReference type="InterPro" id="IPR001765">
    <property type="entry name" value="Carbonic_anhydrase"/>
</dbReference>
<dbReference type="EC" id="4.2.1.1" evidence="3"/>
<evidence type="ECO:0000313" key="8">
    <source>
        <dbReference type="EMBL" id="GAA2051090.1"/>
    </source>
</evidence>
<organism evidence="8 9">
    <name type="scientific">Catenulispora yoronensis</name>
    <dbReference type="NCBI Taxonomy" id="450799"/>
    <lineage>
        <taxon>Bacteria</taxon>
        <taxon>Bacillati</taxon>
        <taxon>Actinomycetota</taxon>
        <taxon>Actinomycetes</taxon>
        <taxon>Catenulisporales</taxon>
        <taxon>Catenulisporaceae</taxon>
        <taxon>Catenulispora</taxon>
    </lineage>
</organism>
<dbReference type="PANTHER" id="PTHR43175:SF3">
    <property type="entry name" value="CARBON DISULFIDE HYDROLASE"/>
    <property type="match status" value="1"/>
</dbReference>
<evidence type="ECO:0000256" key="4">
    <source>
        <dbReference type="ARBA" id="ARBA00022723"/>
    </source>
</evidence>
<comment type="caution">
    <text evidence="8">The sequence shown here is derived from an EMBL/GenBank/DDBJ whole genome shotgun (WGS) entry which is preliminary data.</text>
</comment>
<proteinExistence type="inferred from homology"/>
<accession>A0ABP5GN39</accession>
<comment type="function">
    <text evidence="6">Catalyzes the reversible hydration of carbon dioxide to form bicarbonate.</text>
</comment>
<dbReference type="InterPro" id="IPR036874">
    <property type="entry name" value="Carbonic_anhydrase_sf"/>
</dbReference>
<comment type="similarity">
    <text evidence="2">Belongs to the beta-class carbonic anhydrase family.</text>
</comment>
<evidence type="ECO:0000256" key="2">
    <source>
        <dbReference type="ARBA" id="ARBA00006217"/>
    </source>
</evidence>
<evidence type="ECO:0000256" key="5">
    <source>
        <dbReference type="ARBA" id="ARBA00022833"/>
    </source>
</evidence>
<keyword evidence="5" id="KW-0862">Zinc</keyword>
<reference evidence="9" key="1">
    <citation type="journal article" date="2019" name="Int. J. Syst. Evol. Microbiol.">
        <title>The Global Catalogue of Microorganisms (GCM) 10K type strain sequencing project: providing services to taxonomists for standard genome sequencing and annotation.</title>
        <authorList>
            <consortium name="The Broad Institute Genomics Platform"/>
            <consortium name="The Broad Institute Genome Sequencing Center for Infectious Disease"/>
            <person name="Wu L."/>
            <person name="Ma J."/>
        </authorList>
    </citation>
    <scope>NUCLEOTIDE SEQUENCE [LARGE SCALE GENOMIC DNA]</scope>
    <source>
        <strain evidence="9">JCM 16014</strain>
    </source>
</reference>